<feature type="domain" description="Helix-turn-helix" evidence="1">
    <location>
        <begin position="6"/>
        <end position="58"/>
    </location>
</feature>
<name>A0A0G9M9M5_BIFAD</name>
<protein>
    <submittedName>
        <fullName evidence="2 4">Helix-turn-helix domain</fullName>
    </submittedName>
</protein>
<dbReference type="EMBL" id="QRVT01000004">
    <property type="protein sequence ID" value="RGS64447.1"/>
    <property type="molecule type" value="Genomic_DNA"/>
</dbReference>
<dbReference type="Gene3D" id="1.10.1660.10">
    <property type="match status" value="1"/>
</dbReference>
<dbReference type="InterPro" id="IPR041657">
    <property type="entry name" value="HTH_17"/>
</dbReference>
<dbReference type="EMBL" id="JANFYM010000007">
    <property type="protein sequence ID" value="MCQ4793281.1"/>
    <property type="molecule type" value="Genomic_DNA"/>
</dbReference>
<evidence type="ECO:0000313" key="4">
    <source>
        <dbReference type="EMBL" id="RGS64447.1"/>
    </source>
</evidence>
<dbReference type="AlphaFoldDB" id="A0A0G9M9M5"/>
<gene>
    <name evidence="4" type="ORF">DWX79_07475</name>
    <name evidence="2" type="ORF">ERS852382_01503</name>
    <name evidence="3" type="ORF">NE692_07410</name>
</gene>
<dbReference type="PATRIC" id="fig|1680.7.peg.1291"/>
<dbReference type="Proteomes" id="UP000095647">
    <property type="component" value="Unassembled WGS sequence"/>
</dbReference>
<dbReference type="RefSeq" id="WP_046999466.1">
    <property type="nucleotide sequence ID" value="NZ_CACRSR010000011.1"/>
</dbReference>
<evidence type="ECO:0000313" key="2">
    <source>
        <dbReference type="EMBL" id="CUN85190.1"/>
    </source>
</evidence>
<dbReference type="SUPFAM" id="SSF46955">
    <property type="entry name" value="Putative DNA-binding domain"/>
    <property type="match status" value="1"/>
</dbReference>
<dbReference type="Pfam" id="PF12728">
    <property type="entry name" value="HTH_17"/>
    <property type="match status" value="1"/>
</dbReference>
<reference evidence="2 5" key="1">
    <citation type="submission" date="2015-09" db="EMBL/GenBank/DDBJ databases">
        <authorList>
            <consortium name="Pathogen Informatics"/>
        </authorList>
    </citation>
    <scope>NUCLEOTIDE SEQUENCE [LARGE SCALE GENOMIC DNA]</scope>
    <source>
        <strain evidence="2 5">2789STDY5608824</strain>
    </source>
</reference>
<dbReference type="Proteomes" id="UP000285462">
    <property type="component" value="Unassembled WGS sequence"/>
</dbReference>
<evidence type="ECO:0000259" key="1">
    <source>
        <dbReference type="Pfam" id="PF12728"/>
    </source>
</evidence>
<proteinExistence type="predicted"/>
<evidence type="ECO:0000313" key="5">
    <source>
        <dbReference type="Proteomes" id="UP000095647"/>
    </source>
</evidence>
<organism evidence="4 6">
    <name type="scientific">Bifidobacterium adolescentis</name>
    <dbReference type="NCBI Taxonomy" id="1680"/>
    <lineage>
        <taxon>Bacteria</taxon>
        <taxon>Bacillati</taxon>
        <taxon>Actinomycetota</taxon>
        <taxon>Actinomycetes</taxon>
        <taxon>Bifidobacteriales</taxon>
        <taxon>Bifidobacteriaceae</taxon>
        <taxon>Bifidobacterium</taxon>
    </lineage>
</organism>
<reference evidence="4 6" key="2">
    <citation type="submission" date="2018-08" db="EMBL/GenBank/DDBJ databases">
        <title>A genome reference for cultivated species of the human gut microbiota.</title>
        <authorList>
            <person name="Zou Y."/>
            <person name="Xue W."/>
            <person name="Luo G."/>
        </authorList>
    </citation>
    <scope>NUCLEOTIDE SEQUENCE [LARGE SCALE GENOMIC DNA]</scope>
    <source>
        <strain evidence="4 6">AF21-27</strain>
    </source>
</reference>
<accession>A0A0G9M9M5</accession>
<evidence type="ECO:0000313" key="6">
    <source>
        <dbReference type="Proteomes" id="UP000285462"/>
    </source>
</evidence>
<dbReference type="EMBL" id="CYYI01000005">
    <property type="protein sequence ID" value="CUN85190.1"/>
    <property type="molecule type" value="Genomic_DNA"/>
</dbReference>
<reference evidence="3" key="3">
    <citation type="submission" date="2022-06" db="EMBL/GenBank/DDBJ databases">
        <title>Isolation of gut microbiota from human fecal samples.</title>
        <authorList>
            <person name="Pamer E.G."/>
            <person name="Barat B."/>
            <person name="Waligurski E."/>
            <person name="Medina S."/>
            <person name="Paddock L."/>
            <person name="Mostad J."/>
        </authorList>
    </citation>
    <scope>NUCLEOTIDE SEQUENCE</scope>
    <source>
        <strain evidence="3">SL.1.01</strain>
    </source>
</reference>
<sequence length="65" mass="7409">MTCIRMLSTAEASERLGVSQRTLIRWRQSVPIIGPPPIRIGNAIRYAEQDVNCWILTQREKGKKA</sequence>
<evidence type="ECO:0000313" key="3">
    <source>
        <dbReference type="EMBL" id="MCQ4793281.1"/>
    </source>
</evidence>
<dbReference type="InterPro" id="IPR009061">
    <property type="entry name" value="DNA-bd_dom_put_sf"/>
</dbReference>
<dbReference type="Proteomes" id="UP001206013">
    <property type="component" value="Unassembled WGS sequence"/>
</dbReference>